<dbReference type="AlphaFoldDB" id="A0A367LEF2"/>
<protein>
    <recommendedName>
        <fullName evidence="3">Reverse transcriptase RNase H-like domain-containing protein</fullName>
    </recommendedName>
</protein>
<sequence>MRRLRLYLYRVSYIFLFDFTVQYISGKKNLIADALSRKPTIDIDQIKRKKDSDSKDFVDLYLNSI</sequence>
<name>A0A367LEF2_9HYPO</name>
<accession>A0A367LEF2</accession>
<keyword evidence="2" id="KW-1185">Reference proteome</keyword>
<organism evidence="1 2">
    <name type="scientific">Ophiocordyceps polyrhachis-furcata BCC 54312</name>
    <dbReference type="NCBI Taxonomy" id="1330021"/>
    <lineage>
        <taxon>Eukaryota</taxon>
        <taxon>Fungi</taxon>
        <taxon>Dikarya</taxon>
        <taxon>Ascomycota</taxon>
        <taxon>Pezizomycotina</taxon>
        <taxon>Sordariomycetes</taxon>
        <taxon>Hypocreomycetidae</taxon>
        <taxon>Hypocreales</taxon>
        <taxon>Ophiocordycipitaceae</taxon>
        <taxon>Ophiocordyceps</taxon>
    </lineage>
</organism>
<dbReference type="Proteomes" id="UP000253664">
    <property type="component" value="Unassembled WGS sequence"/>
</dbReference>
<comment type="caution">
    <text evidence="1">The sequence shown here is derived from an EMBL/GenBank/DDBJ whole genome shotgun (WGS) entry which is preliminary data.</text>
</comment>
<reference evidence="1 2" key="1">
    <citation type="journal article" date="2015" name="BMC Genomics">
        <title>Insights from the genome of Ophiocordyceps polyrhachis-furcata to pathogenicity and host specificity in insect fungi.</title>
        <authorList>
            <person name="Wichadakul D."/>
            <person name="Kobmoo N."/>
            <person name="Ingsriswang S."/>
            <person name="Tangphatsornruang S."/>
            <person name="Chantasingh D."/>
            <person name="Luangsa-ard J.J."/>
            <person name="Eurwilaichitr L."/>
        </authorList>
    </citation>
    <scope>NUCLEOTIDE SEQUENCE [LARGE SCALE GENOMIC DNA]</scope>
    <source>
        <strain evidence="1 2">BCC 54312</strain>
    </source>
</reference>
<dbReference type="EMBL" id="LKCN02000007">
    <property type="protein sequence ID" value="RCI12805.1"/>
    <property type="molecule type" value="Genomic_DNA"/>
</dbReference>
<evidence type="ECO:0000313" key="1">
    <source>
        <dbReference type="EMBL" id="RCI12805.1"/>
    </source>
</evidence>
<evidence type="ECO:0008006" key="3">
    <source>
        <dbReference type="Google" id="ProtNLM"/>
    </source>
</evidence>
<dbReference type="OrthoDB" id="3691706at2759"/>
<evidence type="ECO:0000313" key="2">
    <source>
        <dbReference type="Proteomes" id="UP000253664"/>
    </source>
</evidence>
<proteinExistence type="predicted"/>
<gene>
    <name evidence="1" type="ORF">L249_0893</name>
</gene>